<dbReference type="PROSITE" id="PS51257">
    <property type="entry name" value="PROKAR_LIPOPROTEIN"/>
    <property type="match status" value="1"/>
</dbReference>
<accession>A0A372NXA6</accession>
<name>A0A372NXA6_9SPHI</name>
<dbReference type="OrthoDB" id="768819at2"/>
<keyword evidence="3" id="KW-1185">Reference proteome</keyword>
<proteinExistence type="predicted"/>
<comment type="caution">
    <text evidence="2">The sequence shown here is derived from an EMBL/GenBank/DDBJ whole genome shotgun (WGS) entry which is preliminary data.</text>
</comment>
<evidence type="ECO:0000313" key="3">
    <source>
        <dbReference type="Proteomes" id="UP000264217"/>
    </source>
</evidence>
<evidence type="ECO:0000313" key="2">
    <source>
        <dbReference type="EMBL" id="RFZ94753.1"/>
    </source>
</evidence>
<feature type="signal peptide" evidence="1">
    <location>
        <begin position="1"/>
        <end position="24"/>
    </location>
</feature>
<dbReference type="AlphaFoldDB" id="A0A372NXA6"/>
<evidence type="ECO:0000256" key="1">
    <source>
        <dbReference type="SAM" id="SignalP"/>
    </source>
</evidence>
<gene>
    <name evidence="2" type="ORF">D0C36_04240</name>
</gene>
<dbReference type="EMBL" id="QWDC01000001">
    <property type="protein sequence ID" value="RFZ94753.1"/>
    <property type="molecule type" value="Genomic_DNA"/>
</dbReference>
<feature type="chain" id="PRO_5016860590" evidence="1">
    <location>
        <begin position="25"/>
        <end position="156"/>
    </location>
</feature>
<keyword evidence="1" id="KW-0732">Signal</keyword>
<sequence length="156" mass="16355">MKTLKLTSALAIIVALLFSFTACKKDKNDGPGGGGSGYIYNGTTYKVASANEKHIGGDIFLELTSTDPGDYLQISFANVTAIPEGTLTYHGDRFQGYNAQTNFWATAIGLSGNSINTTGGIITVSKTDGAYKIDLNIQTANGNITGQYNGTPAVTN</sequence>
<protein>
    <submittedName>
        <fullName evidence="2">Uncharacterized protein</fullName>
    </submittedName>
</protein>
<reference evidence="2 3" key="1">
    <citation type="submission" date="2018-08" db="EMBL/GenBank/DDBJ databases">
        <title>Mucilaginibacter sp. MYSH2.</title>
        <authorList>
            <person name="Seo T."/>
        </authorList>
    </citation>
    <scope>NUCLEOTIDE SEQUENCE [LARGE SCALE GENOMIC DNA]</scope>
    <source>
        <strain evidence="2 3">MYSH2</strain>
    </source>
</reference>
<organism evidence="2 3">
    <name type="scientific">Mucilaginibacter conchicola</name>
    <dbReference type="NCBI Taxonomy" id="2303333"/>
    <lineage>
        <taxon>Bacteria</taxon>
        <taxon>Pseudomonadati</taxon>
        <taxon>Bacteroidota</taxon>
        <taxon>Sphingobacteriia</taxon>
        <taxon>Sphingobacteriales</taxon>
        <taxon>Sphingobacteriaceae</taxon>
        <taxon>Mucilaginibacter</taxon>
    </lineage>
</organism>
<dbReference type="RefSeq" id="WP_117390311.1">
    <property type="nucleotide sequence ID" value="NZ_QWDC01000001.1"/>
</dbReference>
<dbReference type="Proteomes" id="UP000264217">
    <property type="component" value="Unassembled WGS sequence"/>
</dbReference>